<organism evidence="1">
    <name type="scientific">candidate division WWE3 bacterium</name>
    <dbReference type="NCBI Taxonomy" id="2053526"/>
    <lineage>
        <taxon>Bacteria</taxon>
        <taxon>Katanobacteria</taxon>
    </lineage>
</organism>
<comment type="caution">
    <text evidence="1">The sequence shown here is derived from an EMBL/GenBank/DDBJ whole genome shotgun (WGS) entry which is preliminary data.</text>
</comment>
<dbReference type="EMBL" id="DRHH01000083">
    <property type="protein sequence ID" value="HEB14151.1"/>
    <property type="molecule type" value="Genomic_DNA"/>
</dbReference>
<reference evidence="1" key="1">
    <citation type="journal article" date="2020" name="mSystems">
        <title>Genome- and Community-Level Interaction Insights into Carbon Utilization and Element Cycling Functions of Hydrothermarchaeota in Hydrothermal Sediment.</title>
        <authorList>
            <person name="Zhou Z."/>
            <person name="Liu Y."/>
            <person name="Xu W."/>
            <person name="Pan J."/>
            <person name="Luo Z.H."/>
            <person name="Li M."/>
        </authorList>
    </citation>
    <scope>NUCLEOTIDE SEQUENCE [LARGE SCALE GENOMIC DNA]</scope>
    <source>
        <strain evidence="1">HyVt-365</strain>
    </source>
</reference>
<dbReference type="AlphaFoldDB" id="A0A7C1P6F3"/>
<name>A0A7C1P6F3_UNCKA</name>
<gene>
    <name evidence="1" type="ORF">ENI09_01945</name>
</gene>
<accession>A0A7C1P6F3</accession>
<proteinExistence type="predicted"/>
<protein>
    <submittedName>
        <fullName evidence="1">Uncharacterized protein</fullName>
    </submittedName>
</protein>
<sequence length="68" mass="8380">MVSDHHHNLIQQLSELMDSVWRYDKYYKQDAKNCKDCQDLWERLHQRHQEDIDLLKHHIAEHVEAGDW</sequence>
<dbReference type="Proteomes" id="UP000885744">
    <property type="component" value="Unassembled WGS sequence"/>
</dbReference>
<evidence type="ECO:0000313" key="1">
    <source>
        <dbReference type="EMBL" id="HEB14151.1"/>
    </source>
</evidence>